<dbReference type="PANTHER" id="PTHR42878">
    <property type="entry name" value="TWO-COMPONENT HISTIDINE KINASE"/>
    <property type="match status" value="1"/>
</dbReference>
<evidence type="ECO:0000256" key="3">
    <source>
        <dbReference type="ARBA" id="ARBA00012438"/>
    </source>
</evidence>
<dbReference type="FunFam" id="3.30.565.10:FF:000006">
    <property type="entry name" value="Sensor histidine kinase WalK"/>
    <property type="match status" value="1"/>
</dbReference>
<evidence type="ECO:0000259" key="14">
    <source>
        <dbReference type="PROSITE" id="PS50109"/>
    </source>
</evidence>
<evidence type="ECO:0000313" key="17">
    <source>
        <dbReference type="EMBL" id="RFZ84981.1"/>
    </source>
</evidence>
<keyword evidence="10" id="KW-1133">Transmembrane helix</keyword>
<keyword evidence="4" id="KW-0597">Phosphoprotein</keyword>
<keyword evidence="13" id="KW-0175">Coiled coil</keyword>
<evidence type="ECO:0000256" key="5">
    <source>
        <dbReference type="ARBA" id="ARBA00022679"/>
    </source>
</evidence>
<dbReference type="CDD" id="cd00082">
    <property type="entry name" value="HisKA"/>
    <property type="match status" value="1"/>
</dbReference>
<evidence type="ECO:0000313" key="18">
    <source>
        <dbReference type="Proteomes" id="UP000260823"/>
    </source>
</evidence>
<dbReference type="SMART" id="SM00091">
    <property type="entry name" value="PAS"/>
    <property type="match status" value="4"/>
</dbReference>
<keyword evidence="6" id="KW-0812">Transmembrane</keyword>
<dbReference type="NCBIfam" id="TIGR00229">
    <property type="entry name" value="sensory_box"/>
    <property type="match status" value="2"/>
</dbReference>
<evidence type="ECO:0000256" key="7">
    <source>
        <dbReference type="ARBA" id="ARBA00022741"/>
    </source>
</evidence>
<dbReference type="SUPFAM" id="SSF47384">
    <property type="entry name" value="Homodimeric domain of signal transducing histidine kinase"/>
    <property type="match status" value="1"/>
</dbReference>
<evidence type="ECO:0000256" key="1">
    <source>
        <dbReference type="ARBA" id="ARBA00000085"/>
    </source>
</evidence>
<keyword evidence="12" id="KW-0472">Membrane</keyword>
<feature type="domain" description="Histidine kinase" evidence="14">
    <location>
        <begin position="668"/>
        <end position="880"/>
    </location>
</feature>
<dbReference type="Pfam" id="PF08448">
    <property type="entry name" value="PAS_4"/>
    <property type="match status" value="3"/>
</dbReference>
<dbReference type="GO" id="GO:0030295">
    <property type="term" value="F:protein kinase activator activity"/>
    <property type="evidence" value="ECO:0007669"/>
    <property type="project" value="TreeGrafter"/>
</dbReference>
<dbReference type="GO" id="GO:0000155">
    <property type="term" value="F:phosphorelay sensor kinase activity"/>
    <property type="evidence" value="ECO:0007669"/>
    <property type="project" value="InterPro"/>
</dbReference>
<dbReference type="Gene3D" id="1.10.287.130">
    <property type="match status" value="1"/>
</dbReference>
<keyword evidence="7" id="KW-0547">Nucleotide-binding</keyword>
<comment type="caution">
    <text evidence="17">The sequence shown here is derived from an EMBL/GenBank/DDBJ whole genome shotgun (WGS) entry which is preliminary data.</text>
</comment>
<dbReference type="CDD" id="cd00130">
    <property type="entry name" value="PAS"/>
    <property type="match status" value="1"/>
</dbReference>
<dbReference type="RefSeq" id="WP_117381882.1">
    <property type="nucleotide sequence ID" value="NZ_QWDE01000001.1"/>
</dbReference>
<evidence type="ECO:0000256" key="12">
    <source>
        <dbReference type="ARBA" id="ARBA00023136"/>
    </source>
</evidence>
<dbReference type="InterPro" id="IPR003661">
    <property type="entry name" value="HisK_dim/P_dom"/>
</dbReference>
<dbReference type="InterPro" id="IPR000700">
    <property type="entry name" value="PAS-assoc_C"/>
</dbReference>
<evidence type="ECO:0000256" key="4">
    <source>
        <dbReference type="ARBA" id="ARBA00022553"/>
    </source>
</evidence>
<dbReference type="Pfam" id="PF00512">
    <property type="entry name" value="HisKA"/>
    <property type="match status" value="1"/>
</dbReference>
<proteinExistence type="predicted"/>
<dbReference type="PRINTS" id="PR00344">
    <property type="entry name" value="BCTRLSENSOR"/>
</dbReference>
<dbReference type="Proteomes" id="UP000260823">
    <property type="component" value="Unassembled WGS sequence"/>
</dbReference>
<evidence type="ECO:0000256" key="2">
    <source>
        <dbReference type="ARBA" id="ARBA00004141"/>
    </source>
</evidence>
<organism evidence="17 18">
    <name type="scientific">Mucilaginibacter terrenus</name>
    <dbReference type="NCBI Taxonomy" id="2482727"/>
    <lineage>
        <taxon>Bacteria</taxon>
        <taxon>Pseudomonadati</taxon>
        <taxon>Bacteroidota</taxon>
        <taxon>Sphingobacteriia</taxon>
        <taxon>Sphingobacteriales</taxon>
        <taxon>Sphingobacteriaceae</taxon>
        <taxon>Mucilaginibacter</taxon>
    </lineage>
</organism>
<keyword evidence="8" id="KW-0418">Kinase</keyword>
<dbReference type="GO" id="GO:0016020">
    <property type="term" value="C:membrane"/>
    <property type="evidence" value="ECO:0007669"/>
    <property type="project" value="UniProtKB-SubCell"/>
</dbReference>
<evidence type="ECO:0000256" key="13">
    <source>
        <dbReference type="SAM" id="Coils"/>
    </source>
</evidence>
<keyword evidence="11" id="KW-0902">Two-component regulatory system</keyword>
<keyword evidence="5" id="KW-0808">Transferase</keyword>
<dbReference type="Gene3D" id="3.30.565.10">
    <property type="entry name" value="Histidine kinase-like ATPase, C-terminal domain"/>
    <property type="match status" value="1"/>
</dbReference>
<comment type="catalytic activity">
    <reaction evidence="1">
        <text>ATP + protein L-histidine = ADP + protein N-phospho-L-histidine.</text>
        <dbReference type="EC" id="2.7.13.3"/>
    </reaction>
</comment>
<comment type="subcellular location">
    <subcellularLocation>
        <location evidence="2">Membrane</location>
        <topology evidence="2">Multi-pass membrane protein</topology>
    </subcellularLocation>
</comment>
<dbReference type="PROSITE" id="PS50113">
    <property type="entry name" value="PAC"/>
    <property type="match status" value="1"/>
</dbReference>
<dbReference type="PROSITE" id="PS50112">
    <property type="entry name" value="PAS"/>
    <property type="match status" value="2"/>
</dbReference>
<dbReference type="OrthoDB" id="9813151at2"/>
<dbReference type="SMART" id="SM00387">
    <property type="entry name" value="HATPase_c"/>
    <property type="match status" value="1"/>
</dbReference>
<dbReference type="AlphaFoldDB" id="A0A3E2NVN8"/>
<feature type="domain" description="PAS" evidence="15">
    <location>
        <begin position="410"/>
        <end position="480"/>
    </location>
</feature>
<dbReference type="SMART" id="SM00388">
    <property type="entry name" value="HisKA"/>
    <property type="match status" value="1"/>
</dbReference>
<reference evidence="17 18" key="1">
    <citation type="submission" date="2018-08" db="EMBL/GenBank/DDBJ databases">
        <title>Mucilaginibacter terrae sp. nov., isolated from manganese diggings.</title>
        <authorList>
            <person name="Huang Y."/>
            <person name="Zhou Z."/>
        </authorList>
    </citation>
    <scope>NUCLEOTIDE SEQUENCE [LARGE SCALE GENOMIC DNA]</scope>
    <source>
        <strain evidence="17 18">ZH6</strain>
    </source>
</reference>
<dbReference type="SMART" id="SM00086">
    <property type="entry name" value="PAC"/>
    <property type="match status" value="2"/>
</dbReference>
<dbReference type="InterPro" id="IPR013655">
    <property type="entry name" value="PAS_fold_3"/>
</dbReference>
<dbReference type="GO" id="GO:0005524">
    <property type="term" value="F:ATP binding"/>
    <property type="evidence" value="ECO:0007669"/>
    <property type="project" value="UniProtKB-KW"/>
</dbReference>
<protein>
    <recommendedName>
        <fullName evidence="3">histidine kinase</fullName>
        <ecNumber evidence="3">2.7.13.3</ecNumber>
    </recommendedName>
</protein>
<dbReference type="GO" id="GO:0007234">
    <property type="term" value="P:osmosensory signaling via phosphorelay pathway"/>
    <property type="evidence" value="ECO:0007669"/>
    <property type="project" value="TreeGrafter"/>
</dbReference>
<gene>
    <name evidence="17" type="ORF">DYU05_05070</name>
</gene>
<dbReference type="Pfam" id="PF08447">
    <property type="entry name" value="PAS_3"/>
    <property type="match status" value="1"/>
</dbReference>
<evidence type="ECO:0000259" key="16">
    <source>
        <dbReference type="PROSITE" id="PS50113"/>
    </source>
</evidence>
<dbReference type="InterPro" id="IPR000014">
    <property type="entry name" value="PAS"/>
</dbReference>
<dbReference type="EMBL" id="QWDE01000001">
    <property type="protein sequence ID" value="RFZ84981.1"/>
    <property type="molecule type" value="Genomic_DNA"/>
</dbReference>
<dbReference type="InterPro" id="IPR036890">
    <property type="entry name" value="HATPase_C_sf"/>
</dbReference>
<dbReference type="SUPFAM" id="SSF55785">
    <property type="entry name" value="PYP-like sensor domain (PAS domain)"/>
    <property type="match status" value="3"/>
</dbReference>
<dbReference type="InterPro" id="IPR050351">
    <property type="entry name" value="BphY/WalK/GraS-like"/>
</dbReference>
<dbReference type="PROSITE" id="PS50109">
    <property type="entry name" value="HIS_KIN"/>
    <property type="match status" value="1"/>
</dbReference>
<dbReference type="FunFam" id="3.30.450.20:FF:000099">
    <property type="entry name" value="Sensory box sensor histidine kinase"/>
    <property type="match status" value="1"/>
</dbReference>
<keyword evidence="9" id="KW-0067">ATP-binding</keyword>
<name>A0A3E2NVN8_9SPHI</name>
<feature type="coiled-coil region" evidence="13">
    <location>
        <begin position="288"/>
        <end position="403"/>
    </location>
</feature>
<dbReference type="GO" id="GO:0000156">
    <property type="term" value="F:phosphorelay response regulator activity"/>
    <property type="evidence" value="ECO:0007669"/>
    <property type="project" value="TreeGrafter"/>
</dbReference>
<dbReference type="InterPro" id="IPR013656">
    <property type="entry name" value="PAS_4"/>
</dbReference>
<evidence type="ECO:0000256" key="8">
    <source>
        <dbReference type="ARBA" id="ARBA00022777"/>
    </source>
</evidence>
<feature type="domain" description="PAS" evidence="15">
    <location>
        <begin position="540"/>
        <end position="610"/>
    </location>
</feature>
<dbReference type="InterPro" id="IPR035965">
    <property type="entry name" value="PAS-like_dom_sf"/>
</dbReference>
<sequence>MQPNFTNDLNPEELLIFRNLPQNILLLSPELIIIEASDAYLYTAHKTRTDMSGQHLFDVFPTYTQWLPNVDQGIERSLREVISTGEAHELPVTRFDTPETVGAASLKERYWKTTNKPVKDANGNLKYIIHLTEEVTEQVLRENRLKDALEDEHKSAIKATVLAEQMERLFHDIPAQIAIFRGEDMVFDYVNPQYQRELFPGRDILGLPLLAALPELNNQPIIDVLHQVYSIGEPHIENELYVPLAAYKGGKLIDHYFNSVYQPLRNDRGEIDALLSFKYEITEHVLARKTLELNEQKLSEANEQLKAAYEELQAIHEELQASNEELTSTNEDLQKAQHSLRELNTQLEDRVAERTKQLEESIEEQQGLNEEIRAANEEMLAANEELAATNEELNITQQHLRETLAGLTATQQRLSNLVNDATIGIILVTGKEFKVDVVNKIYGNLIGRTTEELQGKALFSIIPEAEATFRPIIERVRDSGETLYLYDQPYFVYNDHRTIEGFLNLAYQPYHETDGTVTGVMVLCQDVTEQVEARRKLEQSEERFRFMLNAIPQQVWTARPDGALDYVNDVVANDFGFAGHEIVGYGWQQFIHPDDLPGCMHAWRAALTAETPYLTEFRLKMKDGSYIWHLARAVPFRENGVVTLWLGTNTNIDLQKANEHKKDEFLSIASHELKTPLTSIKAFNQLMQRTKDPEKLNGFIGKSADHIFRLEKLISDLLDVTRINAGKMTYELQPFDFTQMLSDSIESVQLKADNHQIILESADSLTYTGDRLRLEQVMNNFLTNAVKYSPNGGRILINSRVQDNGVVVSVEDFGIGIDEEHLDKLFDRYYRVDNTAMRFEGLGLGLFISSEILKRHHGTFWIESRQGQGTTFFFRLPLQNDEPVEIIDQDDVFYKDKTITVTYNEAAKRLDVDWTGFQDLESVKAGGMRMLRMLKHNKVSRVLNDNTHVIGNWSEASDWAAQEWFPMMEAAGLRYFAWIYSPSAFARLAAEKSADVSIGNVTVQFFTDYYDAERWINEV</sequence>
<dbReference type="Pfam" id="PF02518">
    <property type="entry name" value="HATPase_c"/>
    <property type="match status" value="1"/>
</dbReference>
<feature type="domain" description="PAC" evidence="16">
    <location>
        <begin position="486"/>
        <end position="539"/>
    </location>
</feature>
<dbReference type="InterPro" id="IPR005467">
    <property type="entry name" value="His_kinase_dom"/>
</dbReference>
<evidence type="ECO:0000256" key="10">
    <source>
        <dbReference type="ARBA" id="ARBA00022989"/>
    </source>
</evidence>
<evidence type="ECO:0000256" key="11">
    <source>
        <dbReference type="ARBA" id="ARBA00023012"/>
    </source>
</evidence>
<dbReference type="EC" id="2.7.13.3" evidence="3"/>
<dbReference type="SUPFAM" id="SSF55874">
    <property type="entry name" value="ATPase domain of HSP90 chaperone/DNA topoisomerase II/histidine kinase"/>
    <property type="match status" value="1"/>
</dbReference>
<dbReference type="InterPro" id="IPR003594">
    <property type="entry name" value="HATPase_dom"/>
</dbReference>
<dbReference type="InterPro" id="IPR001610">
    <property type="entry name" value="PAC"/>
</dbReference>
<dbReference type="InterPro" id="IPR004358">
    <property type="entry name" value="Sig_transdc_His_kin-like_C"/>
</dbReference>
<dbReference type="Gene3D" id="3.30.450.20">
    <property type="entry name" value="PAS domain"/>
    <property type="match status" value="4"/>
</dbReference>
<dbReference type="PANTHER" id="PTHR42878:SF7">
    <property type="entry name" value="SENSOR HISTIDINE KINASE GLRK"/>
    <property type="match status" value="1"/>
</dbReference>
<evidence type="ECO:0000256" key="9">
    <source>
        <dbReference type="ARBA" id="ARBA00022840"/>
    </source>
</evidence>
<keyword evidence="18" id="KW-1185">Reference proteome</keyword>
<dbReference type="InterPro" id="IPR036097">
    <property type="entry name" value="HisK_dim/P_sf"/>
</dbReference>
<accession>A0A3E2NVN8</accession>
<evidence type="ECO:0000259" key="15">
    <source>
        <dbReference type="PROSITE" id="PS50112"/>
    </source>
</evidence>
<evidence type="ECO:0000256" key="6">
    <source>
        <dbReference type="ARBA" id="ARBA00022692"/>
    </source>
</evidence>